<dbReference type="NCBIfam" id="TIGR04429">
    <property type="entry name" value="Phr_nterm"/>
    <property type="match status" value="1"/>
</dbReference>
<feature type="region of interest" description="Disordered" evidence="1">
    <location>
        <begin position="33"/>
        <end position="100"/>
    </location>
</feature>
<dbReference type="EMBL" id="AE017355">
    <property type="protein sequence ID" value="AAT59257.1"/>
    <property type="molecule type" value="Genomic_DNA"/>
</dbReference>
<dbReference type="PATRIC" id="fig|281309.8.peg.988"/>
<evidence type="ECO:0008006" key="4">
    <source>
        <dbReference type="Google" id="ProtNLM"/>
    </source>
</evidence>
<name>Q6HME4_BACHK</name>
<gene>
    <name evidence="2" type="ordered locus">BT9727_0938</name>
</gene>
<evidence type="ECO:0000313" key="2">
    <source>
        <dbReference type="EMBL" id="AAT59257.1"/>
    </source>
</evidence>
<protein>
    <recommendedName>
        <fullName evidence="4">Phr family secreted Rap phosphatase inhibitor</fullName>
    </recommendedName>
</protein>
<dbReference type="AlphaFoldDB" id="Q6HME4"/>
<organism evidence="2 3">
    <name type="scientific">Bacillus thuringiensis subsp. konkukian (strain 97-27)</name>
    <dbReference type="NCBI Taxonomy" id="281309"/>
    <lineage>
        <taxon>Bacteria</taxon>
        <taxon>Bacillati</taxon>
        <taxon>Bacillota</taxon>
        <taxon>Bacilli</taxon>
        <taxon>Bacillales</taxon>
        <taxon>Bacillaceae</taxon>
        <taxon>Bacillus</taxon>
        <taxon>Bacillus cereus group</taxon>
    </lineage>
</organism>
<dbReference type="RefSeq" id="WP_000473357.1">
    <property type="nucleotide sequence ID" value="NC_005957.1"/>
</dbReference>
<dbReference type="Proteomes" id="UP000001301">
    <property type="component" value="Chromosome"/>
</dbReference>
<sequence>MFKKIGMAVTGIVLVGIVSVGLNSSFVQQAEHGDVPAPARPDYVSFNKGDTGGAPVKPDYASFNRGDTGGAPARPDYVNIGETGGAPADNRGDGGGVSQL</sequence>
<evidence type="ECO:0000256" key="1">
    <source>
        <dbReference type="SAM" id="MobiDB-lite"/>
    </source>
</evidence>
<dbReference type="HOGENOM" id="CLU_176789_0_0_9"/>
<dbReference type="KEGG" id="btk:BT9727_0938"/>
<accession>Q6HME4</accession>
<reference evidence="2 3" key="1">
    <citation type="journal article" date="2006" name="J. Bacteriol.">
        <title>Pathogenomic sequence analysis of Bacillus cereus and Bacillus thuringiensis isolates closely related to Bacillus anthracis.</title>
        <authorList>
            <person name="Han C.S."/>
            <person name="Xie G."/>
            <person name="Challacombe J.F."/>
            <person name="Altherr M.R."/>
            <person name="Bhotika S.S."/>
            <person name="Brown N."/>
            <person name="Bruce D."/>
            <person name="Campbell C.S."/>
            <person name="Campbell M.L."/>
            <person name="Chen J."/>
            <person name="Chertkov O."/>
            <person name="Cleland C."/>
            <person name="Dimitrijevic M."/>
            <person name="Doggett N.A."/>
            <person name="Fawcett J.J."/>
            <person name="Glavina T."/>
            <person name="Goodwin L.A."/>
            <person name="Green L.D."/>
            <person name="Hill K.K."/>
            <person name="Hitchcock P."/>
            <person name="Jackson P.J."/>
            <person name="Keim P."/>
            <person name="Kewalramani A.R."/>
            <person name="Longmire J."/>
            <person name="Lucas S."/>
            <person name="Malfatti S."/>
            <person name="McMurry K."/>
            <person name="Meincke L.J."/>
            <person name="Misra M."/>
            <person name="Moseman B.L."/>
            <person name="Mundt M."/>
            <person name="Munk A.C."/>
            <person name="Okinaka R.T."/>
            <person name="Parson-Quintana B."/>
            <person name="Reilly L.P."/>
            <person name="Richardson P."/>
            <person name="Robinson D.L."/>
            <person name="Rubin E."/>
            <person name="Saunders E."/>
            <person name="Tapia R."/>
            <person name="Tesmer J.G."/>
            <person name="Thayer N."/>
            <person name="Thompson L.S."/>
            <person name="Tice H."/>
            <person name="Ticknor L.O."/>
            <person name="Wills P.L."/>
            <person name="Brettin T.S."/>
            <person name="Gilna P."/>
        </authorList>
    </citation>
    <scope>NUCLEOTIDE SEQUENCE [LARGE SCALE GENOMIC DNA]</scope>
    <source>
        <strain evidence="2 3">97-27</strain>
    </source>
</reference>
<dbReference type="InterPro" id="IPR030968">
    <property type="entry name" value="RapG/K_inhib"/>
</dbReference>
<evidence type="ECO:0000313" key="3">
    <source>
        <dbReference type="Proteomes" id="UP000001301"/>
    </source>
</evidence>
<proteinExistence type="predicted"/>